<evidence type="ECO:0000313" key="3">
    <source>
        <dbReference type="EMBL" id="MEF2966351.1"/>
    </source>
</evidence>
<comment type="caution">
    <text evidence="3">The sequence shown here is derived from an EMBL/GenBank/DDBJ whole genome shotgun (WGS) entry which is preliminary data.</text>
</comment>
<evidence type="ECO:0000313" key="4">
    <source>
        <dbReference type="Proteomes" id="UP001306950"/>
    </source>
</evidence>
<evidence type="ECO:0000256" key="1">
    <source>
        <dbReference type="SAM" id="Coils"/>
    </source>
</evidence>
<keyword evidence="2" id="KW-1133">Transmembrane helix</keyword>
<keyword evidence="4" id="KW-1185">Reference proteome</keyword>
<dbReference type="Proteomes" id="UP001306950">
    <property type="component" value="Unassembled WGS sequence"/>
</dbReference>
<proteinExistence type="predicted"/>
<sequence>MIEINLLPPRERPSWTALIAPLALLLIGLGLAAYLAIGYIDLVDSAEASRRQLAATEQKQNELQSELQSLGKSEGLHGNAADMIEGLRKLRPDLQALLSELELPLRSGSELASVKLNGDGSLLWTGFFPSLIEVGAYSVAIQRESGTGFVFIQSAKAADGGYTGEFQLTPVSGAVKGGDAE</sequence>
<dbReference type="RefSeq" id="WP_331846566.1">
    <property type="nucleotide sequence ID" value="NZ_JAZHPZ010000004.1"/>
</dbReference>
<dbReference type="EMBL" id="JAZHPZ010000004">
    <property type="protein sequence ID" value="MEF2966351.1"/>
    <property type="molecule type" value="Genomic_DNA"/>
</dbReference>
<feature type="transmembrane region" description="Helical" evidence="2">
    <location>
        <begin position="15"/>
        <end position="42"/>
    </location>
</feature>
<keyword evidence="1" id="KW-0175">Coiled coil</keyword>
<gene>
    <name evidence="3" type="ORF">V3851_10970</name>
</gene>
<keyword evidence="2" id="KW-0472">Membrane</keyword>
<organism evidence="3 4">
    <name type="scientific">Paenibacillus haidiansis</name>
    <dbReference type="NCBI Taxonomy" id="1574488"/>
    <lineage>
        <taxon>Bacteria</taxon>
        <taxon>Bacillati</taxon>
        <taxon>Bacillota</taxon>
        <taxon>Bacilli</taxon>
        <taxon>Bacillales</taxon>
        <taxon>Paenibacillaceae</taxon>
        <taxon>Paenibacillus</taxon>
    </lineage>
</organism>
<keyword evidence="2" id="KW-0812">Transmembrane</keyword>
<evidence type="ECO:0000256" key="2">
    <source>
        <dbReference type="SAM" id="Phobius"/>
    </source>
</evidence>
<reference evidence="3 4" key="1">
    <citation type="submission" date="2024-02" db="EMBL/GenBank/DDBJ databases">
        <title>A nitrogen-fixing paenibacillus bacterium.</title>
        <authorList>
            <person name="Zhang W.L."/>
            <person name="Chen S.F."/>
        </authorList>
    </citation>
    <scope>NUCLEOTIDE SEQUENCE [LARGE SCALE GENOMIC DNA]</scope>
    <source>
        <strain evidence="3 4">M1</strain>
    </source>
</reference>
<accession>A0ABU7VRG0</accession>
<feature type="coiled-coil region" evidence="1">
    <location>
        <begin position="46"/>
        <end position="73"/>
    </location>
</feature>
<protein>
    <submittedName>
        <fullName evidence="3">Uncharacterized protein</fullName>
    </submittedName>
</protein>
<name>A0ABU7VRG0_9BACL</name>